<evidence type="ECO:0000259" key="3">
    <source>
        <dbReference type="Pfam" id="PF26109"/>
    </source>
</evidence>
<gene>
    <name evidence="4" type="ORF">GO984_22475</name>
</gene>
<organism evidence="4 5">
    <name type="scientific">Parasedimentitalea huanghaiensis</name>
    <dbReference type="NCBI Taxonomy" id="2682100"/>
    <lineage>
        <taxon>Bacteria</taxon>
        <taxon>Pseudomonadati</taxon>
        <taxon>Pseudomonadota</taxon>
        <taxon>Alphaproteobacteria</taxon>
        <taxon>Rhodobacterales</taxon>
        <taxon>Paracoccaceae</taxon>
        <taxon>Parasedimentitalea</taxon>
    </lineage>
</organism>
<dbReference type="Pfam" id="PF13280">
    <property type="entry name" value="WYL"/>
    <property type="match status" value="1"/>
</dbReference>
<evidence type="ECO:0000259" key="2">
    <source>
        <dbReference type="Pfam" id="PF26107"/>
    </source>
</evidence>
<protein>
    <submittedName>
        <fullName evidence="4">Transcriptional regulator</fullName>
    </submittedName>
</protein>
<evidence type="ECO:0000313" key="5">
    <source>
        <dbReference type="Proteomes" id="UP000478892"/>
    </source>
</evidence>
<dbReference type="InterPro" id="IPR026881">
    <property type="entry name" value="WYL_dom"/>
</dbReference>
<keyword evidence="5" id="KW-1185">Reference proteome</keyword>
<dbReference type="EMBL" id="WQLV01000026">
    <property type="protein sequence ID" value="MVO18579.1"/>
    <property type="molecule type" value="Genomic_DNA"/>
</dbReference>
<sequence>MKWATEQRFQYLEQRAFWHGSLNRSDLIEKFGISVPQASKDLASYQRMHPSNLSYDASKKQYSPTKDFTPFFASNDADEYLSTHSDAARKSGKTSLSTKLPLPVRTVSTNAIQPVIESIYRAASVEIQYQSMNPLKPAPSWRRITPHAFGNDGLRWHVRAFCHEDLKFKDFIASRVLDARDIGDAGEPASSDTNWIGTIDVQLIPNPELSKSQQAVIASEYGMKNGSLTITVRKAMLYYFNKRLRLDVASELDKSQETPLIVSNRDEFDSALMEAMK</sequence>
<dbReference type="InterPro" id="IPR059020">
    <property type="entry name" value="CapW_CTD"/>
</dbReference>
<dbReference type="Pfam" id="PF26109">
    <property type="entry name" value="WHD_BrxR"/>
    <property type="match status" value="1"/>
</dbReference>
<accession>A0A6L6WNF9</accession>
<evidence type="ECO:0000313" key="4">
    <source>
        <dbReference type="EMBL" id="MVO18579.1"/>
    </source>
</evidence>
<feature type="domain" description="WYL" evidence="1">
    <location>
        <begin position="113"/>
        <end position="180"/>
    </location>
</feature>
<dbReference type="InterPro" id="IPR059019">
    <property type="entry name" value="WHD_CapW"/>
</dbReference>
<reference evidence="4 5" key="1">
    <citation type="submission" date="2019-12" db="EMBL/GenBank/DDBJ databases">
        <authorList>
            <person name="Zhang Y.-J."/>
        </authorList>
    </citation>
    <scope>NUCLEOTIDE SEQUENCE [LARGE SCALE GENOMIC DNA]</scope>
    <source>
        <strain evidence="4 5">CY05</strain>
    </source>
</reference>
<dbReference type="Proteomes" id="UP000478892">
    <property type="component" value="Unassembled WGS sequence"/>
</dbReference>
<feature type="domain" description="DNA-binding transcriptional repressor CapW winged helix-turn-helix" evidence="3">
    <location>
        <begin position="5"/>
        <end position="83"/>
    </location>
</feature>
<dbReference type="PIRSF" id="PIRSF015558">
    <property type="entry name" value="Txn_reg_DeoR_prd"/>
    <property type="match status" value="1"/>
</dbReference>
<dbReference type="Pfam" id="PF26107">
    <property type="entry name" value="BrxR_CTD"/>
    <property type="match status" value="1"/>
</dbReference>
<proteinExistence type="predicted"/>
<dbReference type="AlphaFoldDB" id="A0A6L6WNF9"/>
<evidence type="ECO:0000259" key="1">
    <source>
        <dbReference type="Pfam" id="PF13280"/>
    </source>
</evidence>
<dbReference type="PROSITE" id="PS52050">
    <property type="entry name" value="WYL"/>
    <property type="match status" value="1"/>
</dbReference>
<comment type="caution">
    <text evidence="4">The sequence shown here is derived from an EMBL/GenBank/DDBJ whole genome shotgun (WGS) entry which is preliminary data.</text>
</comment>
<feature type="domain" description="DNA-binding transcriptional repressor CapW C-terminal dimerisation" evidence="2">
    <location>
        <begin position="199"/>
        <end position="267"/>
    </location>
</feature>
<dbReference type="InterPro" id="IPR016634">
    <property type="entry name" value="CapW-like"/>
</dbReference>
<name>A0A6L6WNF9_9RHOB</name>